<accession>A0A7S3ZV08</accession>
<proteinExistence type="predicted"/>
<dbReference type="AlphaFoldDB" id="A0A7S3ZV08"/>
<evidence type="ECO:0000256" key="1">
    <source>
        <dbReference type="SAM" id="MobiDB-lite"/>
    </source>
</evidence>
<dbReference type="EMBL" id="HBIW01011659">
    <property type="protein sequence ID" value="CAE0694555.1"/>
    <property type="molecule type" value="Transcribed_RNA"/>
</dbReference>
<evidence type="ECO:0000313" key="2">
    <source>
        <dbReference type="EMBL" id="CAE0694555.1"/>
    </source>
</evidence>
<organism evidence="2">
    <name type="scientific">Pelagomonas calceolata</name>
    <dbReference type="NCBI Taxonomy" id="35677"/>
    <lineage>
        <taxon>Eukaryota</taxon>
        <taxon>Sar</taxon>
        <taxon>Stramenopiles</taxon>
        <taxon>Ochrophyta</taxon>
        <taxon>Pelagophyceae</taxon>
        <taxon>Pelagomonadales</taxon>
        <taxon>Pelagomonadaceae</taxon>
        <taxon>Pelagomonas</taxon>
    </lineage>
</organism>
<name>A0A7S3ZV08_9STRA</name>
<gene>
    <name evidence="2" type="ORF">PCAL00307_LOCUS9991</name>
</gene>
<sequence>MADTPPEPAPMEVETPPEEEEEEEVECDYPGRFKNKHKYPATGEAKSTMLAILRKMKRDKHTRVYASLTGGITQKQNALMELLKSDKALERDILDHRRKAIKQWNKERRAEDKAAAGVVDAGPVPYREAGEGLDVVAGAMRERADLLAAARERFGEELKASVLAQKLLASEAQEDRELIDKLLAHRKARYAAWRETLSGDRQLRNLGDGPRTAASAGPQVIRAAPVNWSDAAGDKGTKALEEALDPLDETPPLSDTATWDAIAKTVSAAAGRDYTGKQCYCRASGEGYLHAKLPDAHIYDPSMKNWRPRAMEHLLRAAGLDESIPCGKAALEADAFKEVSTKKLYERLGDAYNLGAHAIRGDRDKLIDALVEADMCALDPCENGATSFKRASSVWFQRALNSEMLPRRKVLASLEASEARLESPSDGDDLVRTDAAVYGRLSQKNLMCLCFREFALEPHEAPSTRMAPLLNEYFFRPPYEPHVKYDAAQDCTCCLGLYEDNGFATCLEHAHDVQLGCCAIRNNGACNKCNTSWIEFFDKLAREFKIETLREKRDIAVAANKRWGHLSPRRRAWKYD</sequence>
<reference evidence="2" key="1">
    <citation type="submission" date="2021-01" db="EMBL/GenBank/DDBJ databases">
        <authorList>
            <person name="Corre E."/>
            <person name="Pelletier E."/>
            <person name="Niang G."/>
            <person name="Scheremetjew M."/>
            <person name="Finn R."/>
            <person name="Kale V."/>
            <person name="Holt S."/>
            <person name="Cochrane G."/>
            <person name="Meng A."/>
            <person name="Brown T."/>
            <person name="Cohen L."/>
        </authorList>
    </citation>
    <scope>NUCLEOTIDE SEQUENCE</scope>
    <source>
        <strain evidence="2">CCMP1756</strain>
    </source>
</reference>
<feature type="region of interest" description="Disordered" evidence="1">
    <location>
        <begin position="1"/>
        <end position="25"/>
    </location>
</feature>
<protein>
    <submittedName>
        <fullName evidence="2">Uncharacterized protein</fullName>
    </submittedName>
</protein>
<feature type="compositionally biased region" description="Acidic residues" evidence="1">
    <location>
        <begin position="15"/>
        <end position="25"/>
    </location>
</feature>